<dbReference type="Proteomes" id="UP000834106">
    <property type="component" value="Chromosome 1"/>
</dbReference>
<proteinExistence type="predicted"/>
<sequence length="224" mass="25690">MKVEGTHSVYIGSRPNERLCCSKKSEINLHFADKRESTDASLQDRSGGLFSSEGGIGKSRLKGGCSSLSLSWQNEMLPIVLIIKRHKIKFKVKYRDIKDADDDARNLEVIYDKFTEESTRFGFITMCTAEDAPSVAQQFNGYEFEGRQLRVNGGPPLRGKILHSEDRGEDGRQVLIIKTEFMWETFHGMLRIFIFKPSLVSNERLWMPRWFMTERVVDQRVSGS</sequence>
<protein>
    <recommendedName>
        <fullName evidence="2">RRM domain-containing protein</fullName>
    </recommendedName>
</protein>
<feature type="domain" description="RRM" evidence="2">
    <location>
        <begin position="106"/>
        <end position="150"/>
    </location>
</feature>
<accession>A0AAD2DIL6</accession>
<keyword evidence="4" id="KW-1185">Reference proteome</keyword>
<organism evidence="3 4">
    <name type="scientific">Fraxinus pennsylvanica</name>
    <dbReference type="NCBI Taxonomy" id="56036"/>
    <lineage>
        <taxon>Eukaryota</taxon>
        <taxon>Viridiplantae</taxon>
        <taxon>Streptophyta</taxon>
        <taxon>Embryophyta</taxon>
        <taxon>Tracheophyta</taxon>
        <taxon>Spermatophyta</taxon>
        <taxon>Magnoliopsida</taxon>
        <taxon>eudicotyledons</taxon>
        <taxon>Gunneridae</taxon>
        <taxon>Pentapetalae</taxon>
        <taxon>asterids</taxon>
        <taxon>lamiids</taxon>
        <taxon>Lamiales</taxon>
        <taxon>Oleaceae</taxon>
        <taxon>Oleeae</taxon>
        <taxon>Fraxinus</taxon>
    </lineage>
</organism>
<evidence type="ECO:0000259" key="2">
    <source>
        <dbReference type="Pfam" id="PF00076"/>
    </source>
</evidence>
<dbReference type="AlphaFoldDB" id="A0AAD2DIL6"/>
<keyword evidence="1" id="KW-0694">RNA-binding</keyword>
<gene>
    <name evidence="3" type="ORF">FPE_LOCUS561</name>
</gene>
<evidence type="ECO:0000256" key="1">
    <source>
        <dbReference type="ARBA" id="ARBA00022884"/>
    </source>
</evidence>
<dbReference type="InterPro" id="IPR035979">
    <property type="entry name" value="RBD_domain_sf"/>
</dbReference>
<dbReference type="PANTHER" id="PTHR48025">
    <property type="entry name" value="OS02G0815200 PROTEIN"/>
    <property type="match status" value="1"/>
</dbReference>
<dbReference type="InterPro" id="IPR050502">
    <property type="entry name" value="Euk_RNA-bind_prot"/>
</dbReference>
<dbReference type="GO" id="GO:0003729">
    <property type="term" value="F:mRNA binding"/>
    <property type="evidence" value="ECO:0007669"/>
    <property type="project" value="TreeGrafter"/>
</dbReference>
<dbReference type="Gene3D" id="3.30.70.330">
    <property type="match status" value="1"/>
</dbReference>
<name>A0AAD2DIL6_9LAMI</name>
<dbReference type="SUPFAM" id="SSF54928">
    <property type="entry name" value="RNA-binding domain, RBD"/>
    <property type="match status" value="1"/>
</dbReference>
<dbReference type="EMBL" id="OU503036">
    <property type="protein sequence ID" value="CAI9753130.1"/>
    <property type="molecule type" value="Genomic_DNA"/>
</dbReference>
<dbReference type="InterPro" id="IPR000504">
    <property type="entry name" value="RRM_dom"/>
</dbReference>
<dbReference type="PANTHER" id="PTHR48025:SF1">
    <property type="entry name" value="RRM DOMAIN-CONTAINING PROTEIN"/>
    <property type="match status" value="1"/>
</dbReference>
<dbReference type="GO" id="GO:0009535">
    <property type="term" value="C:chloroplast thylakoid membrane"/>
    <property type="evidence" value="ECO:0007669"/>
    <property type="project" value="TreeGrafter"/>
</dbReference>
<dbReference type="InterPro" id="IPR012677">
    <property type="entry name" value="Nucleotide-bd_a/b_plait_sf"/>
</dbReference>
<reference evidence="3" key="1">
    <citation type="submission" date="2023-05" db="EMBL/GenBank/DDBJ databases">
        <authorList>
            <person name="Huff M."/>
        </authorList>
    </citation>
    <scope>NUCLEOTIDE SEQUENCE</scope>
</reference>
<dbReference type="GO" id="GO:1901259">
    <property type="term" value="P:chloroplast rRNA processing"/>
    <property type="evidence" value="ECO:0007669"/>
    <property type="project" value="TreeGrafter"/>
</dbReference>
<dbReference type="Pfam" id="PF00076">
    <property type="entry name" value="RRM_1"/>
    <property type="match status" value="1"/>
</dbReference>
<evidence type="ECO:0000313" key="3">
    <source>
        <dbReference type="EMBL" id="CAI9753130.1"/>
    </source>
</evidence>
<evidence type="ECO:0000313" key="4">
    <source>
        <dbReference type="Proteomes" id="UP000834106"/>
    </source>
</evidence>